<feature type="transmembrane region" description="Helical" evidence="2">
    <location>
        <begin position="132"/>
        <end position="154"/>
    </location>
</feature>
<dbReference type="Gene3D" id="3.40.50.1820">
    <property type="entry name" value="alpha/beta hydrolase"/>
    <property type="match status" value="1"/>
</dbReference>
<proteinExistence type="predicted"/>
<feature type="transmembrane region" description="Helical" evidence="2">
    <location>
        <begin position="508"/>
        <end position="530"/>
    </location>
</feature>
<feature type="compositionally biased region" description="Low complexity" evidence="1">
    <location>
        <begin position="81"/>
        <end position="102"/>
    </location>
</feature>
<feature type="transmembrane region" description="Helical" evidence="2">
    <location>
        <begin position="48"/>
        <end position="70"/>
    </location>
</feature>
<keyword evidence="2" id="KW-1133">Transmembrane helix</keyword>
<evidence type="ECO:0000313" key="4">
    <source>
        <dbReference type="Proteomes" id="UP000268658"/>
    </source>
</evidence>
<dbReference type="EMBL" id="LR134477">
    <property type="protein sequence ID" value="VEI16547.1"/>
    <property type="molecule type" value="Genomic_DNA"/>
</dbReference>
<keyword evidence="2" id="KW-0812">Transmembrane</keyword>
<dbReference type="GO" id="GO:0016787">
    <property type="term" value="F:hydrolase activity"/>
    <property type="evidence" value="ECO:0007669"/>
    <property type="project" value="UniProtKB-KW"/>
</dbReference>
<evidence type="ECO:0000256" key="2">
    <source>
        <dbReference type="SAM" id="Phobius"/>
    </source>
</evidence>
<feature type="transmembrane region" description="Helical" evidence="2">
    <location>
        <begin position="551"/>
        <end position="573"/>
    </location>
</feature>
<evidence type="ECO:0000313" key="3">
    <source>
        <dbReference type="EMBL" id="VEI16547.1"/>
    </source>
</evidence>
<dbReference type="PANTHER" id="PTHR48098">
    <property type="entry name" value="ENTEROCHELIN ESTERASE-RELATED"/>
    <property type="match status" value="1"/>
</dbReference>
<protein>
    <submittedName>
        <fullName evidence="3">Predicted hydrolase of the alpha/beta superfamily</fullName>
    </submittedName>
</protein>
<dbReference type="OrthoDB" id="3723842at2"/>
<dbReference type="AlphaFoldDB" id="A0A3S4V2U3"/>
<keyword evidence="2" id="KW-0472">Membrane</keyword>
<dbReference type="InterPro" id="IPR050583">
    <property type="entry name" value="Mycobacterial_A85_antigen"/>
</dbReference>
<dbReference type="InterPro" id="IPR000801">
    <property type="entry name" value="Esterase-like"/>
</dbReference>
<dbReference type="SUPFAM" id="SSF53474">
    <property type="entry name" value="alpha/beta-Hydrolases"/>
    <property type="match status" value="1"/>
</dbReference>
<evidence type="ECO:0000256" key="1">
    <source>
        <dbReference type="SAM" id="MobiDB-lite"/>
    </source>
</evidence>
<organism evidence="3 4">
    <name type="scientific">Actinomyces viscosus</name>
    <dbReference type="NCBI Taxonomy" id="1656"/>
    <lineage>
        <taxon>Bacteria</taxon>
        <taxon>Bacillati</taxon>
        <taxon>Actinomycetota</taxon>
        <taxon>Actinomycetes</taxon>
        <taxon>Actinomycetales</taxon>
        <taxon>Actinomycetaceae</taxon>
        <taxon>Actinomyces</taxon>
    </lineage>
</organism>
<name>A0A3S4V2U3_ACTVI</name>
<dbReference type="Proteomes" id="UP000268658">
    <property type="component" value="Chromosome"/>
</dbReference>
<sequence>MAFSSLRRSRGDQRHGSSATSGGWAFAQVVPCFGDVSLLRGIELTSASTIWTVAVLAVLSAVVAAVLLPWTLPARARTRPAEPADVPGPTDAADTADGPGTAEIPTKPTTEPASPTPGRASARAVLRAVGRYTARAVMVGVPVLLVVVLGGLLINRPMHYVRTLGDVIEAAAPRTQGASRVTPLPDPSVYDAVPASAWKATFQDAGDGSQEATWTGPVSGIRLPVRVIVPSGYRPDDGRTYNVIEGIHGWVGDPQSLVTGMTSPKQLQEAIDAGRIPPSIMVLPSVNVDGGQHDCVNIAGRPAVETWTAEEIPRMIRATFPNVSTQRAGWMLMGISAGAYCAARTAYDVPQRFGAVGVMSSSDSPGEGALAHSGKQLRAENTLSTMLGKRTPDGLRFYVMGAQDDSSGEARAAWFMEDSVQAPDSVTIDTPVQGGHSWVLWNDRFPSLLTWWGSDPEVFAAAGLPAPGGDPWAKARADGVKPLTETPRDQRTAGSISPMRAAPFEINGLGTIIVAVVASLATVGIALAWAPRWGRRREGDSPSGLRLVGAIVGRFAVVMVAASLIATTVGIGVNAGGGFYTSWRDLRASVRMNNQAG</sequence>
<keyword evidence="3" id="KW-0378">Hydrolase</keyword>
<gene>
    <name evidence="3" type="ORF">NCTC10951_01732</name>
</gene>
<dbReference type="GO" id="GO:0016747">
    <property type="term" value="F:acyltransferase activity, transferring groups other than amino-acyl groups"/>
    <property type="evidence" value="ECO:0007669"/>
    <property type="project" value="TreeGrafter"/>
</dbReference>
<dbReference type="InterPro" id="IPR029058">
    <property type="entry name" value="AB_hydrolase_fold"/>
</dbReference>
<feature type="region of interest" description="Disordered" evidence="1">
    <location>
        <begin position="1"/>
        <end position="20"/>
    </location>
</feature>
<feature type="region of interest" description="Disordered" evidence="1">
    <location>
        <begin position="78"/>
        <end position="120"/>
    </location>
</feature>
<dbReference type="PANTHER" id="PTHR48098:SF1">
    <property type="entry name" value="DIACYLGLYCEROL ACYLTRANSFERASE_MYCOLYLTRANSFERASE AG85A"/>
    <property type="match status" value="1"/>
</dbReference>
<dbReference type="KEGG" id="avc:NCTC10951_01732"/>
<accession>A0A3S4V2U3</accession>
<reference evidence="3 4" key="1">
    <citation type="submission" date="2018-12" db="EMBL/GenBank/DDBJ databases">
        <authorList>
            <consortium name="Pathogen Informatics"/>
        </authorList>
    </citation>
    <scope>NUCLEOTIDE SEQUENCE [LARGE SCALE GENOMIC DNA]</scope>
    <source>
        <strain evidence="3 4">NCTC10951</strain>
    </source>
</reference>
<dbReference type="Pfam" id="PF00756">
    <property type="entry name" value="Esterase"/>
    <property type="match status" value="1"/>
</dbReference>